<protein>
    <recommendedName>
        <fullName evidence="4">peroxidase</fullName>
        <ecNumber evidence="4">1.11.1.7</ecNumber>
    </recommendedName>
</protein>
<name>A0A8X7ZT21_POPTO</name>
<keyword evidence="7 11" id="KW-0479">Metal-binding</keyword>
<dbReference type="GO" id="GO:0140825">
    <property type="term" value="F:lactoperoxidase activity"/>
    <property type="evidence" value="ECO:0007669"/>
    <property type="project" value="UniProtKB-EC"/>
</dbReference>
<dbReference type="Proteomes" id="UP000886885">
    <property type="component" value="Chromosome 5D"/>
</dbReference>
<evidence type="ECO:0000256" key="6">
    <source>
        <dbReference type="ARBA" id="ARBA00022617"/>
    </source>
</evidence>
<keyword evidence="10 12" id="KW-1015">Disulfide bond</keyword>
<dbReference type="InterPro" id="IPR019793">
    <property type="entry name" value="Peroxidases_heam-ligand_BS"/>
</dbReference>
<sequence length="366" mass="41688">MFLEKKLDSVRKRRKQYRNRRASVPVTCPYSIFGWLHKCWKEYTTSESINRSRLFADDRLFETLGPATRRVQTFCVYETKTFVATWLPEAGSIYSHEMLVLFGFFQMKNGNVFSLWNLFQWVSDVKKLKKEAERKQDVVSVSAMNGDGLQEFCNSVREKLKALSSMGCDASLLLEDSAKIVSEKNAAPNKNSLRGFEVVGEIKLSWKQQNLIPFFKRQGLYEVDLVALSGGHTLGVARCVTYKQRLYNQNGNNQPDQTPEKNYFLDLKSACPRSGGDDNISPLDLTSPAKFDNSCFKLVLWGKGLLTSDEVLYTGKDGKTIQLVKRNAEDEGLFFEHFAKPMVKMGNISPLTGFNGEVRRNCRLVN</sequence>
<keyword evidence="11" id="KW-0106">Calcium</keyword>
<dbReference type="PANTHER" id="PTHR31388">
    <property type="entry name" value="PEROXIDASE 72-RELATED"/>
    <property type="match status" value="1"/>
</dbReference>
<dbReference type="InterPro" id="IPR002016">
    <property type="entry name" value="Haem_peroxidase"/>
</dbReference>
<reference evidence="14" key="1">
    <citation type="journal article" date="2020" name="bioRxiv">
        <title>Hybrid origin of Populus tomentosa Carr. identified through genome sequencing and phylogenomic analysis.</title>
        <authorList>
            <person name="An X."/>
            <person name="Gao K."/>
            <person name="Chen Z."/>
            <person name="Li J."/>
            <person name="Yang X."/>
            <person name="Yang X."/>
            <person name="Zhou J."/>
            <person name="Guo T."/>
            <person name="Zhao T."/>
            <person name="Huang S."/>
            <person name="Miao D."/>
            <person name="Khan W.U."/>
            <person name="Rao P."/>
            <person name="Ye M."/>
            <person name="Lei B."/>
            <person name="Liao W."/>
            <person name="Wang J."/>
            <person name="Ji L."/>
            <person name="Li Y."/>
            <person name="Guo B."/>
            <person name="Mustafa N.S."/>
            <person name="Li S."/>
            <person name="Yun Q."/>
            <person name="Keller S.R."/>
            <person name="Mao J."/>
            <person name="Zhang R."/>
            <person name="Strauss S.H."/>
        </authorList>
    </citation>
    <scope>NUCLEOTIDE SEQUENCE</scope>
    <source>
        <strain evidence="14">GM15</strain>
        <tissue evidence="14">Leaf</tissue>
    </source>
</reference>
<keyword evidence="6" id="KW-0349">Heme</keyword>
<dbReference type="PROSITE" id="PS00435">
    <property type="entry name" value="PEROXIDASE_1"/>
    <property type="match status" value="1"/>
</dbReference>
<feature type="binding site" evidence="11">
    <location>
        <position position="233"/>
    </location>
    <ligand>
        <name>Ca(2+)</name>
        <dbReference type="ChEBI" id="CHEBI:29108"/>
        <label>2</label>
    </ligand>
</feature>
<dbReference type="PROSITE" id="PS50873">
    <property type="entry name" value="PEROXIDASE_4"/>
    <property type="match status" value="2"/>
</dbReference>
<keyword evidence="15" id="KW-1185">Reference proteome</keyword>
<evidence type="ECO:0000256" key="2">
    <source>
        <dbReference type="ARBA" id="ARBA00002322"/>
    </source>
</evidence>
<feature type="binding site" evidence="11">
    <location>
        <position position="292"/>
    </location>
    <ligand>
        <name>Ca(2+)</name>
        <dbReference type="ChEBI" id="CHEBI:29108"/>
        <label>2</label>
    </ligand>
</feature>
<comment type="cofactor">
    <cofactor evidence="11">
        <name>heme b</name>
        <dbReference type="ChEBI" id="CHEBI:60344"/>
    </cofactor>
    <text evidence="11">Binds 1 heme b (iron(II)-protoporphyrin IX) group per subunit.</text>
</comment>
<evidence type="ECO:0000256" key="4">
    <source>
        <dbReference type="ARBA" id="ARBA00012313"/>
    </source>
</evidence>
<dbReference type="EC" id="1.11.1.7" evidence="4"/>
<evidence type="ECO:0000259" key="13">
    <source>
        <dbReference type="PROSITE" id="PS50873"/>
    </source>
</evidence>
<evidence type="ECO:0000313" key="15">
    <source>
        <dbReference type="Proteomes" id="UP000886885"/>
    </source>
</evidence>
<evidence type="ECO:0000256" key="1">
    <source>
        <dbReference type="ARBA" id="ARBA00000189"/>
    </source>
</evidence>
<accession>A0A8X7ZT21</accession>
<evidence type="ECO:0000256" key="7">
    <source>
        <dbReference type="ARBA" id="ARBA00022723"/>
    </source>
</evidence>
<comment type="similarity">
    <text evidence="3">Belongs to the peroxidase family. Ascorbate peroxidase subfamily.</text>
</comment>
<dbReference type="AlphaFoldDB" id="A0A8X7ZT21"/>
<dbReference type="InterPro" id="IPR000823">
    <property type="entry name" value="Peroxidase_pln"/>
</dbReference>
<comment type="caution">
    <text evidence="14">The sequence shown here is derived from an EMBL/GenBank/DDBJ whole genome shotgun (WGS) entry which is preliminary data.</text>
</comment>
<evidence type="ECO:0000256" key="3">
    <source>
        <dbReference type="ARBA" id="ARBA00006873"/>
    </source>
</evidence>
<comment type="catalytic activity">
    <reaction evidence="1">
        <text>2 a phenolic donor + H2O2 = 2 a phenolic radical donor + 2 H2O</text>
        <dbReference type="Rhea" id="RHEA:56136"/>
        <dbReference type="ChEBI" id="CHEBI:15377"/>
        <dbReference type="ChEBI" id="CHEBI:16240"/>
        <dbReference type="ChEBI" id="CHEBI:139520"/>
        <dbReference type="ChEBI" id="CHEBI:139521"/>
        <dbReference type="EC" id="1.11.1.7"/>
    </reaction>
</comment>
<dbReference type="GO" id="GO:0020037">
    <property type="term" value="F:heme binding"/>
    <property type="evidence" value="ECO:0007669"/>
    <property type="project" value="InterPro"/>
</dbReference>
<feature type="binding site" evidence="11">
    <location>
        <position position="284"/>
    </location>
    <ligand>
        <name>Ca(2+)</name>
        <dbReference type="ChEBI" id="CHEBI:29108"/>
        <label>2</label>
    </ligand>
</feature>
<keyword evidence="8" id="KW-0560">Oxidoreductase</keyword>
<evidence type="ECO:0000256" key="5">
    <source>
        <dbReference type="ARBA" id="ARBA00022559"/>
    </source>
</evidence>
<evidence type="ECO:0000256" key="8">
    <source>
        <dbReference type="ARBA" id="ARBA00023002"/>
    </source>
</evidence>
<keyword evidence="5" id="KW-0575">Peroxidase</keyword>
<evidence type="ECO:0000256" key="9">
    <source>
        <dbReference type="ARBA" id="ARBA00023004"/>
    </source>
</evidence>
<keyword evidence="9 11" id="KW-0408">Iron</keyword>
<organism evidence="14 15">
    <name type="scientific">Populus tomentosa</name>
    <name type="common">Chinese white poplar</name>
    <dbReference type="NCBI Taxonomy" id="118781"/>
    <lineage>
        <taxon>Eukaryota</taxon>
        <taxon>Viridiplantae</taxon>
        <taxon>Streptophyta</taxon>
        <taxon>Embryophyta</taxon>
        <taxon>Tracheophyta</taxon>
        <taxon>Spermatophyta</taxon>
        <taxon>Magnoliopsida</taxon>
        <taxon>eudicotyledons</taxon>
        <taxon>Gunneridae</taxon>
        <taxon>Pentapetalae</taxon>
        <taxon>rosids</taxon>
        <taxon>fabids</taxon>
        <taxon>Malpighiales</taxon>
        <taxon>Salicaceae</taxon>
        <taxon>Saliceae</taxon>
        <taxon>Populus</taxon>
    </lineage>
</organism>
<feature type="domain" description="Plant heme peroxidase family profile" evidence="13">
    <location>
        <begin position="210"/>
        <end position="366"/>
    </location>
</feature>
<dbReference type="GO" id="GO:0006979">
    <property type="term" value="P:response to oxidative stress"/>
    <property type="evidence" value="ECO:0007669"/>
    <property type="project" value="InterPro"/>
</dbReference>
<evidence type="ECO:0000313" key="14">
    <source>
        <dbReference type="EMBL" id="KAG6774660.1"/>
    </source>
</evidence>
<comment type="function">
    <text evidence="2">Removal of H(2)O(2), oxidation of toxic reductants, biosynthesis and degradation of lignin, suberization, auxin catabolism, response to environmental stresses such as wounding, pathogen attack and oxidative stress. These functions might be dependent on each isozyme/isoform in each plant tissue.</text>
</comment>
<feature type="domain" description="Plant heme peroxidase family profile" evidence="13">
    <location>
        <begin position="167"/>
        <end position="203"/>
    </location>
</feature>
<dbReference type="GO" id="GO:0046872">
    <property type="term" value="F:metal ion binding"/>
    <property type="evidence" value="ECO:0007669"/>
    <property type="project" value="UniProtKB-KW"/>
</dbReference>
<evidence type="ECO:0000256" key="12">
    <source>
        <dbReference type="PIRSR" id="PIRSR600823-5"/>
    </source>
</evidence>
<evidence type="ECO:0000256" key="10">
    <source>
        <dbReference type="ARBA" id="ARBA00023157"/>
    </source>
</evidence>
<gene>
    <name evidence="14" type="ORF">POTOM_022021</name>
</gene>
<feature type="binding site" description="axial binding residue" evidence="11">
    <location>
        <position position="232"/>
    </location>
    <ligand>
        <name>heme b</name>
        <dbReference type="ChEBI" id="CHEBI:60344"/>
    </ligand>
    <ligandPart>
        <name>Fe</name>
        <dbReference type="ChEBI" id="CHEBI:18248"/>
    </ligandPart>
</feature>
<evidence type="ECO:0000256" key="11">
    <source>
        <dbReference type="PIRSR" id="PIRSR600823-3"/>
    </source>
</evidence>
<dbReference type="PANTHER" id="PTHR31388:SF164">
    <property type="entry name" value="PEROXIDASE 9"/>
    <property type="match status" value="1"/>
</dbReference>
<proteinExistence type="inferred from homology"/>
<feature type="disulfide bond" evidence="12">
    <location>
        <begin position="239"/>
        <end position="271"/>
    </location>
</feature>
<dbReference type="Pfam" id="PF00141">
    <property type="entry name" value="peroxidase"/>
    <property type="match status" value="1"/>
</dbReference>
<dbReference type="EMBL" id="JAAWWB010000010">
    <property type="protein sequence ID" value="KAG6774660.1"/>
    <property type="molecule type" value="Genomic_DNA"/>
</dbReference>
<comment type="cofactor">
    <cofactor evidence="11">
        <name>Ca(2+)</name>
        <dbReference type="ChEBI" id="CHEBI:29108"/>
    </cofactor>
    <text evidence="11">Binds 2 calcium ions per subunit.</text>
</comment>
<dbReference type="FunFam" id="1.10.420.10:FF:000001">
    <property type="entry name" value="Peroxidase"/>
    <property type="match status" value="1"/>
</dbReference>